<gene>
    <name evidence="4" type="ORF">MESINF_0310</name>
</gene>
<feature type="domain" description="Type II/III secretion system secretin-like" evidence="3">
    <location>
        <begin position="4398"/>
        <end position="4559"/>
    </location>
</feature>
<reference evidence="4 5" key="1">
    <citation type="submission" date="2017-01" db="EMBL/GenBank/DDBJ databases">
        <authorList>
            <person name="Erauso G."/>
        </authorList>
    </citation>
    <scope>NUCLEOTIDE SEQUENCE [LARGE SCALE GENOMIC DNA]</scope>
    <source>
        <strain evidence="4">MESINF1</strain>
    </source>
</reference>
<dbReference type="Proteomes" id="UP000250796">
    <property type="component" value="Chromosome MESINF"/>
</dbReference>
<evidence type="ECO:0000256" key="1">
    <source>
        <dbReference type="RuleBase" id="RU004003"/>
    </source>
</evidence>
<evidence type="ECO:0000313" key="5">
    <source>
        <dbReference type="Proteomes" id="UP000250796"/>
    </source>
</evidence>
<accession>A0A7Z7PMD9</accession>
<proteinExistence type="inferred from homology"/>
<name>A0A7Z7PMD9_9BACT</name>
<comment type="similarity">
    <text evidence="1">Belongs to the bacterial secretin family.</text>
</comment>
<keyword evidence="5" id="KW-1185">Reference proteome</keyword>
<dbReference type="PRINTS" id="PR00811">
    <property type="entry name" value="BCTERIALGSPD"/>
</dbReference>
<feature type="coiled-coil region" evidence="2">
    <location>
        <begin position="2282"/>
        <end position="2309"/>
    </location>
</feature>
<dbReference type="Pfam" id="PF00263">
    <property type="entry name" value="Secretin"/>
    <property type="match status" value="1"/>
</dbReference>
<dbReference type="EMBL" id="LS974202">
    <property type="protein sequence ID" value="SSC11759.1"/>
    <property type="molecule type" value="Genomic_DNA"/>
</dbReference>
<dbReference type="InterPro" id="IPR004846">
    <property type="entry name" value="T2SS/T3SS_dom"/>
</dbReference>
<sequence length="4560" mass="502457">MNSSDSRGKYGVISVRKVAVLFVVLSAIALAFSNQLGSVIPSMDVESVTLTLVFNEPFVESYNIQSNPSKTIYSLSLNGVNGKDMNLPLRMGPVEGLWIRQEPSRLSVNTALLTPARVEPEIIVRENVVIIRFFRSSAEVDIDKFTTYGMTIASAMTYLFSEEILNLSYILSPSVRDEKILVGFNLALPEEILRNILTSLGDKVAYAYLSDGTFYLGTPDEVRELVNTFWRTYIGVEFNVDGETVSEQVERLRKTLPVNSFIEYLPNEASLMVFGDLQTHFMLSSLLTTNIVTKEFTAPSEATSTGVEPLTAYETLARELNSILFSDSVTISTIPQFNRIILSGNSKYVDELLEYLELYRKNLTSEKLDSSRIRITYTLPENFFLVEDVLRLGSSSGSGLPGDGTIVGTILNLLQSYSKDSVTVDRTFEPVGKVTFDLPKYLVEFVEKTMESFSKISEGVTYSVIKYHMPVVEETISQVEKITGAVIETIGEKKGYIIKGSKASIETAQYVLSLFTGITFEDYRNTYIELKAENTFNEVKSFFDSYFASRGLVVDEYSLEQISEKLIYIYAPSDILDEALVELENREKQIFRKTEDLILEVAPEIYDSGLGELIDTLLNPEESKVFIRSAGLIVLRGYPERLSELAKIIETRVPRIVEMIEKNLSEQEARISLQIGSIPGWDLDKFQTYLRDFLGPDEFATITVTRSGNGFIVVGPESLLNTVDGEAEKLRMLENPFYRLESSIPSLSQFESLLERLGIAVSIIPVDNQFMVVGSQENVEEVSRLISQLGSGLPVGGEVTVPGTVYNYAFVNIPYGEVAGLSELLEKLNLPVEFVNTPTGVAAVAPEERLKKAMEVVESILSRLEPLETGPIGYSLVDVDPGSLESLKTIVEKLKIEVDFVDTPSGIVGIGSDVHLGIVKKLVEDLLKKESVTPTQGDKETGYMIFRGRSDISIDSLKSVVQVFGYDLTFTPVYDKIVAVGDRYDLNSFNALYGEILSSESVEDARVSVELPGIPGWDPTRLAAYLRVVFGEKVEEISLIQTSKGYILNAPGSMTGAISEEFERLSRIENPSYSIETRMPNITEIDNLLARLGIIVDILKVEDYSVVVGSSENVAKARELITKLVDTLGVPEQTKPQIFKLSAITSGDMEYFVPIFDSIDIEVALLESPAGILIVGKEDQVNKALEIANNILERKPSQEVSIVYEFVDIPSDGVAIYGEILKRLGLNVELFSSPAGVLLIGTEEDIDKARPIIEAILEREAKTIVQSDERQRVSMIVKNIPGWTEDKFTDYFRSLLGEGEFAGISITPSFSGFIVIGAERTLTKIQTEVVRLSEIEDPFYLVKDALPPVDQLGRLLERLGLNVNILPVGEKNLIVGTESDVIKTGELIDTLKTDLDTGDVKYVYRFSDVNPQFKGVVESILSSLKIEVGLIEAGNNMVIVGLEKEVNAAKEILDDVSAQIVDNTAEGKIGYSFVGVESSQIESYGGILERLGYEVDLLSSPSGVLVIGEEKAVKSAVEIINAILAREEEIESKVGESVRVSTVLSVVPGWDQQKTFDYFRDFLGEDEYSRISLTPSAGGYIVVGPEETVKKLETEISRLAQLEHPFFTIEKSIPALDKFEQLLATLGIKVNIIVLEDRYLIVGTKENVISTSDILHQIVETIYPDSATQEEPPAELGFTLIETIPEDIPVLASVINKLDIPVDIVGISSGAIVIGQADRLEEASGVIESILKHRESLYSKPEPDYRFVDIEAPLIDQLLPVMQKLEIQVEFLETPTGVIAIGAPQELSRAIGLIDSLMSREVPEIPQKEKHESYLLLPLTQGLSVEALTPLLKTFEYDISLLGISDKLIAIGREEDLVKFKSLYKSLQAQEIDRESRVSIEIKNIPGWTTEDFGQYARFFLGADDFARISILESVGGYVVLTPLDLKEPIESELERIRKFEDPEFVVKEKLPPVEDLTGLLARLGVVVDLVPMGSSAIIIGSSDAVQRAGEILNRLLGSLIVETVEEEPLEYRILDIPDEDTASLQEILDRLGVDVSLLSSPSGVVAIGTGSTIEKASSIVADIMSKRISPQVEEPVYTFTEIPLADIQSYQAILNKIGAGVELMQSPSGVLIVGTGEKVEKALKTVNAVLAKEVEMSSAGEQPRRVSTVLSVVPGWSDDKYSGYFRDYLGEDDFGRISITPSTGGYIVIGPQEVLDRMEKEATRLTSIEDPYYIVEEKLPAIEELGTLLERLGLKVTILPIEDRYLVVGKKESVEKASQFISTLKAGMQPAVEEPQGFEFVEIEAQYIDSLERTLEELKVKVQLIQIGNNVVMIGSSKDLEAGRELLTPIAERLKETPVEKKVTYSFVGVESSQIESYGGILERLGYEVDLLSSPSGVLVIGEEKAVKSAVEIINAILAREEEIESKVGESVRVSTVLSVVPGWSDDKYSGYFRDYLGEDDFGRISITPSTGGYIVIGPQEVLDRMEKEATRLTSIEDPYYIVEEKLPAIEELGTLLERLGLKVTILPIEDRYLVVGKKESVTRTVDLIQMLRRDVESPVASREYEYTILEAGSQVLEIVRQVLEEMKIAVTVIGYGNNMIIVGYREAIDSAVDIISSISDRTDVIAVDEKLKYVFTEIPIDKMDEFSNILDNLKLPVKLLSSPSGVILVGEELETDKALEVVQSILSKLEIDETTESRLFNNLVGWEEGKLTTYLRSYLGEKDWAKISITSIQSGYLIVGPSGVLDRIQKELSRLTGLEKPHYRIVDSLPSVQNLELLFERMGLSVTVVITDGKTMLIGPERDILQALKVLDELKEDVEITQTGDQILFTFIDIPTEEIENFKAIFERLGITVDILGTPTGTIVVGVQGAIDRARETATSILSRREAQIVPGVQSYLALEIRDGFDLAAAQSVISAFNLNVYPLSVAGKLVMIGTQSELERFLTIRNDIVDEHRITAIVPREVTLEELNGIKETLKLDVSVFEMRNSFVVYGKEQDISNLRSILNEVAVKQPAEEAPQIETLTNVGVDLDYLREILASMGINIKVYGEGDSIVAVGKPSELNSLKNLLKKIDSTSTATETTVAFYPLLEGWTGEILGNFLQAMNVDVLVFQESSRGYLLIGVRKDLEKVKALLDDLDIKIKKATELYAIPSGMEFEELRDTLLSSGFNLSYTRLGQSMSISGPEEDVKMAIAMLDEIIRSGLGKALSYTLIDLPAELTLEKFQKIMTDMGLSISTVQIDSRLMLIGPDSDLRKAGDIVEYLRPEEALEDIEKIYSVVALPETLTMEEAGLLAERLGLNVEMIPVAGNIVVIGTTGSVDSFKSLMTNISGALEGGSKETVSYKISSLPSGVGLTEFESLLDSLKISSRIVQVSDSIVFVGTSEENALAEKLLSEFRPEEVPVQYVTREYTTISMPTGFDLASLSGILEKIGLEADLTQVGNVLILVGDPQSLPKVVSVISDLHGTSSRPEVMKLAYEVIDVPADMNIDVVNEAINSLKIPSTIIRNGNKLLVTGSIADIEETRRLVEIFRPEQSAESVEKAYRLLSLPSGFTLFDVEKALGKTGIELELLQVGNVLLLAGKTESLDEAESLLEKLIMVSTGDTGERNTYEIVKIKEGVTTQLLGQLFRLIGISVEILENEDWMVFTGSEGGVKAALDVFESLSKDIGGTEEPLSYTITILPKNLTIGQLQTAFESIQIPIRLIEAGDYAIMVGTKDSLSKGQQLISSLRIGIDASGTSTDGSISYVTFAMPVGTEIGQLETIAGLMELKLKFQIVGDRVFMIGTEKDLKSFEEILKGLVVEKTGVINQFRFIKAITGIDSVTLNMYLTAKGIGLAGIYDVSGGYLLVGDTESIDLAQAAVNYIDDNQRVHFEYVDLPENLDPEILQRMAEDLLLDVSIIQVSPSRYMLVGAAEDVQNLITVIFQAAGAGEKLLDYSIVALSPTLEKELDLEALRNILEEIGIKVTIGKFSGRLIFVGKANAIEASTNLLEKLRTSMEENGSGKQTFYELPVIGGWSVVDIQNYLEAAGIKLGSVIEYAGRIVGIGAQNDLAMAEEALLFIANKAARESVRIDKGLVTQIQLSEMISKLNLKAEFVELDKQWLLIGDPDSLMKLTKTIEEAAADREISRYVTDLTVDPQELASLLREAIDGLTVQTFENLQMILLKSKSSMVLDNAEAMIKNVQESRKAVDPVEKGVTVSGSKIGIDVVNQDLERLLRVVAGKLDIPLLFIDVIDENITMSVKEIDWESLVKVINATKPVSISRIDNIYAVTKKEQKSGQEATDIELVYRVYHNVEEVTKLIEFYGGEVLSDPVNGYIVVRGLAKSKVDSIFDEIASSLAKPKKQVRIETKLVDKSLVDEMQRDFTTSLEITNPDVIIQNGSIDLNFKIFENLDISKILDSIVNTANANISADLKDRDADSDLISSPSIVSMSGEEATIHIGDTIPYLVKKIEYVDGRPVEIETIENLNTGVELRITPTVNDDGKILLDLYIKVSEPEKYVDGTRTLYGEKTREAKSKLVIGDGNTLTIGGLVANKDSVNVNKMPFLSDLPFIGKLFTTETKTTDKRELVIFITAEVVQP</sequence>
<organism evidence="4 5">
    <name type="scientific">Mesotoga infera</name>
    <dbReference type="NCBI Taxonomy" id="1236046"/>
    <lineage>
        <taxon>Bacteria</taxon>
        <taxon>Thermotogati</taxon>
        <taxon>Thermotogota</taxon>
        <taxon>Thermotogae</taxon>
        <taxon>Kosmotogales</taxon>
        <taxon>Kosmotogaceae</taxon>
        <taxon>Mesotoga</taxon>
    </lineage>
</organism>
<protein>
    <submittedName>
        <fullName evidence="4">Putative Type II secretory pathway, component HofQ</fullName>
    </submittedName>
</protein>
<dbReference type="GO" id="GO:0009306">
    <property type="term" value="P:protein secretion"/>
    <property type="evidence" value="ECO:0007669"/>
    <property type="project" value="InterPro"/>
</dbReference>
<dbReference type="PANTHER" id="PTHR30604">
    <property type="entry name" value="PROTEIN TRANSPORT PROTEIN HOFQ"/>
    <property type="match status" value="1"/>
</dbReference>
<dbReference type="InterPro" id="IPR051808">
    <property type="entry name" value="Type_IV_pilus_biogenesis"/>
</dbReference>
<dbReference type="PANTHER" id="PTHR30604:SF1">
    <property type="entry name" value="DNA UTILIZATION PROTEIN HOFQ"/>
    <property type="match status" value="1"/>
</dbReference>
<keyword evidence="2" id="KW-0175">Coiled coil</keyword>
<evidence type="ECO:0000256" key="2">
    <source>
        <dbReference type="SAM" id="Coils"/>
    </source>
</evidence>
<evidence type="ECO:0000313" key="4">
    <source>
        <dbReference type="EMBL" id="SSC11759.1"/>
    </source>
</evidence>
<evidence type="ECO:0000259" key="3">
    <source>
        <dbReference type="Pfam" id="PF00263"/>
    </source>
</evidence>
<dbReference type="KEGG" id="minf:MESINF_0310"/>
<dbReference type="InterPro" id="IPR001775">
    <property type="entry name" value="GspD/PilQ"/>
</dbReference>